<dbReference type="EMBL" id="CAVLEF010000007">
    <property type="protein sequence ID" value="CAK1546115.1"/>
    <property type="molecule type" value="Genomic_DNA"/>
</dbReference>
<dbReference type="PANTHER" id="PTHR37984:SF15">
    <property type="entry name" value="INTEGRASE CATALYTIC DOMAIN-CONTAINING PROTEIN"/>
    <property type="match status" value="1"/>
</dbReference>
<evidence type="ECO:0000313" key="4">
    <source>
        <dbReference type="Proteomes" id="UP001497472"/>
    </source>
</evidence>
<dbReference type="GO" id="GO:0042575">
    <property type="term" value="C:DNA polymerase complex"/>
    <property type="evidence" value="ECO:0007669"/>
    <property type="project" value="UniProtKB-ARBA"/>
</dbReference>
<feature type="domain" description="Integrase catalytic" evidence="2">
    <location>
        <begin position="129"/>
        <end position="300"/>
    </location>
</feature>
<dbReference type="InterPro" id="IPR012337">
    <property type="entry name" value="RNaseH-like_sf"/>
</dbReference>
<dbReference type="InterPro" id="IPR001584">
    <property type="entry name" value="Integrase_cat-core"/>
</dbReference>
<dbReference type="AlphaFoldDB" id="A0AAV1JAA8"/>
<proteinExistence type="predicted"/>
<accession>A0AAV1JAA8</accession>
<dbReference type="GO" id="GO:0071897">
    <property type="term" value="P:DNA biosynthetic process"/>
    <property type="evidence" value="ECO:0007669"/>
    <property type="project" value="UniProtKB-ARBA"/>
</dbReference>
<feature type="compositionally biased region" description="Basic residues" evidence="1">
    <location>
        <begin position="400"/>
        <end position="411"/>
    </location>
</feature>
<dbReference type="GO" id="GO:0015074">
    <property type="term" value="P:DNA integration"/>
    <property type="evidence" value="ECO:0007669"/>
    <property type="project" value="InterPro"/>
</dbReference>
<dbReference type="Gene3D" id="3.10.10.10">
    <property type="entry name" value="HIV Type 1 Reverse Transcriptase, subunit A, domain 1"/>
    <property type="match status" value="1"/>
</dbReference>
<reference evidence="3 4" key="1">
    <citation type="submission" date="2023-11" db="EMBL/GenBank/DDBJ databases">
        <authorList>
            <person name="Okamura Y."/>
        </authorList>
    </citation>
    <scope>NUCLEOTIDE SEQUENCE [LARGE SCALE GENOMIC DNA]</scope>
</reference>
<dbReference type="Proteomes" id="UP001497472">
    <property type="component" value="Unassembled WGS sequence"/>
</dbReference>
<protein>
    <recommendedName>
        <fullName evidence="2">Integrase catalytic domain-containing protein</fullName>
    </recommendedName>
</protein>
<sequence>MLDQGIIRPSESAWSSPIWVVPKKADASERPPSVDNSSTASAHTSLENPILEIPIVAEPLNKYHRQLCIRVVGDIKKRPTGSKPFDTHTRTSVQVSSSNLESDVVDIIKEFVNPKVKTALLINPPLAFYDIIPIIQDKFKSSAMNLVLCKYEVENVKEYLRQQEILKHYHDDVFSKYAQAYHIRDGTAISTLQALLKFCTHHGLPLTIVSDNGTEFTNQLFSEFVALHKINHHRTLPHSPNDNGIVERFHSTLLEHLRILKLSHKNQDVINLIPYGILAYNSSIHSFTKCRPFDIITGHFDPRDPLDIDISKHLMQQYMQTHRDNMKLVYDAINESSLSTRTHIIENLNKTREPEIEYQPQQRVFVNNPLASRQKLAPRYSQDTVLADLPIHIYTSRKRGPVAKSRLKRVPKSAQLLQGATGPDCSFDNGSGTQSRDNT</sequence>
<dbReference type="InterPro" id="IPR050951">
    <property type="entry name" value="Retrovirus_Pol_polyprotein"/>
</dbReference>
<organism evidence="3 4">
    <name type="scientific">Leptosia nina</name>
    <dbReference type="NCBI Taxonomy" id="320188"/>
    <lineage>
        <taxon>Eukaryota</taxon>
        <taxon>Metazoa</taxon>
        <taxon>Ecdysozoa</taxon>
        <taxon>Arthropoda</taxon>
        <taxon>Hexapoda</taxon>
        <taxon>Insecta</taxon>
        <taxon>Pterygota</taxon>
        <taxon>Neoptera</taxon>
        <taxon>Endopterygota</taxon>
        <taxon>Lepidoptera</taxon>
        <taxon>Glossata</taxon>
        <taxon>Ditrysia</taxon>
        <taxon>Papilionoidea</taxon>
        <taxon>Pieridae</taxon>
        <taxon>Pierinae</taxon>
        <taxon>Leptosia</taxon>
    </lineage>
</organism>
<keyword evidence="4" id="KW-1185">Reference proteome</keyword>
<gene>
    <name evidence="3" type="ORF">LNINA_LOCUS5713</name>
</gene>
<evidence type="ECO:0000313" key="3">
    <source>
        <dbReference type="EMBL" id="CAK1546115.1"/>
    </source>
</evidence>
<feature type="region of interest" description="Disordered" evidence="1">
    <location>
        <begin position="400"/>
        <end position="439"/>
    </location>
</feature>
<name>A0AAV1JAA8_9NEOP</name>
<comment type="caution">
    <text evidence="3">The sequence shown here is derived from an EMBL/GenBank/DDBJ whole genome shotgun (WGS) entry which is preliminary data.</text>
</comment>
<evidence type="ECO:0000256" key="1">
    <source>
        <dbReference type="SAM" id="MobiDB-lite"/>
    </source>
</evidence>
<dbReference type="SUPFAM" id="SSF53098">
    <property type="entry name" value="Ribonuclease H-like"/>
    <property type="match status" value="1"/>
</dbReference>
<dbReference type="Gene3D" id="3.30.420.10">
    <property type="entry name" value="Ribonuclease H-like superfamily/Ribonuclease H"/>
    <property type="match status" value="1"/>
</dbReference>
<dbReference type="PANTHER" id="PTHR37984">
    <property type="entry name" value="PROTEIN CBG26694"/>
    <property type="match status" value="1"/>
</dbReference>
<feature type="compositionally biased region" description="Polar residues" evidence="1">
    <location>
        <begin position="428"/>
        <end position="439"/>
    </location>
</feature>
<dbReference type="GO" id="GO:0003676">
    <property type="term" value="F:nucleic acid binding"/>
    <property type="evidence" value="ECO:0007669"/>
    <property type="project" value="InterPro"/>
</dbReference>
<dbReference type="Pfam" id="PF00665">
    <property type="entry name" value="rve"/>
    <property type="match status" value="1"/>
</dbReference>
<dbReference type="SUPFAM" id="SSF56672">
    <property type="entry name" value="DNA/RNA polymerases"/>
    <property type="match status" value="1"/>
</dbReference>
<dbReference type="PROSITE" id="PS50994">
    <property type="entry name" value="INTEGRASE"/>
    <property type="match status" value="1"/>
</dbReference>
<dbReference type="InterPro" id="IPR043502">
    <property type="entry name" value="DNA/RNA_pol_sf"/>
</dbReference>
<dbReference type="InterPro" id="IPR036397">
    <property type="entry name" value="RNaseH_sf"/>
</dbReference>
<evidence type="ECO:0000259" key="2">
    <source>
        <dbReference type="PROSITE" id="PS50994"/>
    </source>
</evidence>